<proteinExistence type="predicted"/>
<dbReference type="Proteomes" id="UP001174694">
    <property type="component" value="Unassembled WGS sequence"/>
</dbReference>
<sequence>MYKVYEVDPDADTLLIVPASTKDLARAEGKDAQAATATPLELRIKVSSKHLSLASKDFKNQLKWKWEASDAPQPDGRIHVVLEGFDPAAVTIVMNIIHGRGSKVPKSVDAETLANIAVFVDEYKLFDPVEIYADRWARQLPDSVFAEDEINVARWIYISYVFRRPATFKLVTRTAILKSTGPITSVGLPIREKIIKSIDEMRQKLVTEGLSVIDGVLEDLVDGKAPCASGCDALLLGTLLKTLRRDKLAWPSPTKPFSGISFGTVQTAVSDFQTQVSKLESAPWQTQSTVREQTRKRKTPNTHPAQGPTPDSSPELATLSLSFSADVHNCKEKIAMQSKLETIGSRVQGLELESSRGHYLY</sequence>
<dbReference type="AlphaFoldDB" id="A0AA38VS98"/>
<dbReference type="EMBL" id="JANBVO010000010">
    <property type="protein sequence ID" value="KAJ9149236.1"/>
    <property type="molecule type" value="Genomic_DNA"/>
</dbReference>
<accession>A0AA38VS98</accession>
<organism evidence="2 3">
    <name type="scientific">Pleurostoma richardsiae</name>
    <dbReference type="NCBI Taxonomy" id="41990"/>
    <lineage>
        <taxon>Eukaryota</taxon>
        <taxon>Fungi</taxon>
        <taxon>Dikarya</taxon>
        <taxon>Ascomycota</taxon>
        <taxon>Pezizomycotina</taxon>
        <taxon>Sordariomycetes</taxon>
        <taxon>Sordariomycetidae</taxon>
        <taxon>Calosphaeriales</taxon>
        <taxon>Pleurostomataceae</taxon>
        <taxon>Pleurostoma</taxon>
    </lineage>
</organism>
<feature type="compositionally biased region" description="Polar residues" evidence="1">
    <location>
        <begin position="301"/>
        <end position="312"/>
    </location>
</feature>
<evidence type="ECO:0008006" key="4">
    <source>
        <dbReference type="Google" id="ProtNLM"/>
    </source>
</evidence>
<gene>
    <name evidence="2" type="ORF">NKR23_g4332</name>
</gene>
<name>A0AA38VS98_9PEZI</name>
<evidence type="ECO:0000313" key="2">
    <source>
        <dbReference type="EMBL" id="KAJ9149236.1"/>
    </source>
</evidence>
<evidence type="ECO:0000256" key="1">
    <source>
        <dbReference type="SAM" id="MobiDB-lite"/>
    </source>
</evidence>
<comment type="caution">
    <text evidence="2">The sequence shown here is derived from an EMBL/GenBank/DDBJ whole genome shotgun (WGS) entry which is preliminary data.</text>
</comment>
<keyword evidence="3" id="KW-1185">Reference proteome</keyword>
<feature type="region of interest" description="Disordered" evidence="1">
    <location>
        <begin position="283"/>
        <end position="316"/>
    </location>
</feature>
<protein>
    <recommendedName>
        <fullName evidence="4">BTB domain-containing protein</fullName>
    </recommendedName>
</protein>
<evidence type="ECO:0000313" key="3">
    <source>
        <dbReference type="Proteomes" id="UP001174694"/>
    </source>
</evidence>
<reference evidence="2" key="1">
    <citation type="submission" date="2022-07" db="EMBL/GenBank/DDBJ databases">
        <title>Fungi with potential for degradation of polypropylene.</title>
        <authorList>
            <person name="Gostincar C."/>
        </authorList>
    </citation>
    <scope>NUCLEOTIDE SEQUENCE</scope>
    <source>
        <strain evidence="2">EXF-13308</strain>
    </source>
</reference>